<reference evidence="3 4" key="1">
    <citation type="submission" date="2019-01" db="EMBL/GenBank/DDBJ databases">
        <authorList>
            <person name="Sayadi A."/>
        </authorList>
    </citation>
    <scope>NUCLEOTIDE SEQUENCE [LARGE SCALE GENOMIC DNA]</scope>
</reference>
<protein>
    <recommendedName>
        <fullName evidence="2">Platelet-derived growth factor (PDGF) family profile domain-containing protein</fullName>
    </recommendedName>
</protein>
<dbReference type="InterPro" id="IPR029034">
    <property type="entry name" value="Cystine-knot_cytokine"/>
</dbReference>
<dbReference type="AlphaFoldDB" id="A0A653CM15"/>
<evidence type="ECO:0000313" key="3">
    <source>
        <dbReference type="EMBL" id="VEN48954.1"/>
    </source>
</evidence>
<dbReference type="Proteomes" id="UP000410492">
    <property type="component" value="Unassembled WGS sequence"/>
</dbReference>
<gene>
    <name evidence="3" type="ORF">CALMAC_LOCUS10225</name>
</gene>
<dbReference type="Gene3D" id="2.10.90.10">
    <property type="entry name" value="Cystine-knot cytokines"/>
    <property type="match status" value="1"/>
</dbReference>
<sequence length="305" mass="34453">MKKVVLFFVVIQLLTVGFTYRFVCVDEKNRIKGRELCDMGGLISYTNNVIDIPAGGRRVSYQAIRPIKINSVSNVIDISRRRRKQQKYPNRILTQPVGLPPITLRGPEDEAFDTDFLQFPKYKLEKNIQVSDKKCTRSKATFFSLAKRQAICKPRDAIFELVDGGALTDDGALVSPRYVVLQRCQGLCKNKSCTALQTVNRTIFVTVKTSDGRQFCKLVQVHDDKTCGCSCSKTCSSNKKLDKGLCKCLCADKMNLMRQCLLKNATSGMHVWNSNECRCRCIEESICSTGSEWNHDQCACVKSWK</sequence>
<dbReference type="PROSITE" id="PS50278">
    <property type="entry name" value="PDGF_2"/>
    <property type="match status" value="1"/>
</dbReference>
<name>A0A653CM15_CALMS</name>
<dbReference type="GO" id="GO:0008083">
    <property type="term" value="F:growth factor activity"/>
    <property type="evidence" value="ECO:0007669"/>
    <property type="project" value="InterPro"/>
</dbReference>
<evidence type="ECO:0000313" key="4">
    <source>
        <dbReference type="Proteomes" id="UP000410492"/>
    </source>
</evidence>
<feature type="domain" description="Platelet-derived growth factor (PDGF) family profile" evidence="2">
    <location>
        <begin position="138"/>
        <end position="236"/>
    </location>
</feature>
<dbReference type="EMBL" id="CAACVG010008204">
    <property type="protein sequence ID" value="VEN48954.1"/>
    <property type="molecule type" value="Genomic_DNA"/>
</dbReference>
<accession>A0A653CM15</accession>
<evidence type="ECO:0000256" key="1">
    <source>
        <dbReference type="SAM" id="SignalP"/>
    </source>
</evidence>
<dbReference type="OrthoDB" id="8878063at2759"/>
<evidence type="ECO:0000259" key="2">
    <source>
        <dbReference type="PROSITE" id="PS50278"/>
    </source>
</evidence>
<dbReference type="SUPFAM" id="SSF57501">
    <property type="entry name" value="Cystine-knot cytokines"/>
    <property type="match status" value="1"/>
</dbReference>
<organism evidence="3 4">
    <name type="scientific">Callosobruchus maculatus</name>
    <name type="common">Southern cowpea weevil</name>
    <name type="synonym">Pulse bruchid</name>
    <dbReference type="NCBI Taxonomy" id="64391"/>
    <lineage>
        <taxon>Eukaryota</taxon>
        <taxon>Metazoa</taxon>
        <taxon>Ecdysozoa</taxon>
        <taxon>Arthropoda</taxon>
        <taxon>Hexapoda</taxon>
        <taxon>Insecta</taxon>
        <taxon>Pterygota</taxon>
        <taxon>Neoptera</taxon>
        <taxon>Endopterygota</taxon>
        <taxon>Coleoptera</taxon>
        <taxon>Polyphaga</taxon>
        <taxon>Cucujiformia</taxon>
        <taxon>Chrysomeloidea</taxon>
        <taxon>Chrysomelidae</taxon>
        <taxon>Bruchinae</taxon>
        <taxon>Bruchini</taxon>
        <taxon>Callosobruchus</taxon>
    </lineage>
</organism>
<proteinExistence type="predicted"/>
<dbReference type="InterPro" id="IPR000072">
    <property type="entry name" value="PDGF/VEGF_dom"/>
</dbReference>
<dbReference type="GO" id="GO:0016020">
    <property type="term" value="C:membrane"/>
    <property type="evidence" value="ECO:0007669"/>
    <property type="project" value="InterPro"/>
</dbReference>
<keyword evidence="4" id="KW-1185">Reference proteome</keyword>
<feature type="signal peptide" evidence="1">
    <location>
        <begin position="1"/>
        <end position="21"/>
    </location>
</feature>
<feature type="chain" id="PRO_5024889496" description="Platelet-derived growth factor (PDGF) family profile domain-containing protein" evidence="1">
    <location>
        <begin position="22"/>
        <end position="305"/>
    </location>
</feature>
<keyword evidence="1" id="KW-0732">Signal</keyword>